<dbReference type="GO" id="GO:0006310">
    <property type="term" value="P:DNA recombination"/>
    <property type="evidence" value="ECO:0007669"/>
    <property type="project" value="UniProtKB-KW"/>
</dbReference>
<dbReference type="EMBL" id="BJLH01000007">
    <property type="protein sequence ID" value="GEA60586.1"/>
    <property type="molecule type" value="Genomic_DNA"/>
</dbReference>
<organism evidence="3 4">
    <name type="scientific">Vibrio comitans NBRC 102076</name>
    <dbReference type="NCBI Taxonomy" id="1219078"/>
    <lineage>
        <taxon>Bacteria</taxon>
        <taxon>Pseudomonadati</taxon>
        <taxon>Pseudomonadota</taxon>
        <taxon>Gammaproteobacteria</taxon>
        <taxon>Vibrionales</taxon>
        <taxon>Vibrionaceae</taxon>
        <taxon>Vibrio</taxon>
    </lineage>
</organism>
<dbReference type="InterPro" id="IPR024456">
    <property type="entry name" value="Integrase_catalytic_putative"/>
</dbReference>
<dbReference type="Pfam" id="PF12835">
    <property type="entry name" value="Integrase_1"/>
    <property type="match status" value="1"/>
</dbReference>
<comment type="caution">
    <text evidence="3">The sequence shown here is derived from an EMBL/GenBank/DDBJ whole genome shotgun (WGS) entry which is preliminary data.</text>
</comment>
<dbReference type="SUPFAM" id="SSF56349">
    <property type="entry name" value="DNA breaking-rejoining enzymes"/>
    <property type="match status" value="1"/>
</dbReference>
<gene>
    <name evidence="3" type="ORF">VCO01S_17790</name>
</gene>
<evidence type="ECO:0000259" key="2">
    <source>
        <dbReference type="Pfam" id="PF12835"/>
    </source>
</evidence>
<name>A0A4Y3IME9_9VIBR</name>
<reference evidence="3 4" key="1">
    <citation type="submission" date="2019-06" db="EMBL/GenBank/DDBJ databases">
        <title>Whole genome shotgun sequence of Vibrio comitans NBRC 102076.</title>
        <authorList>
            <person name="Hosoyama A."/>
            <person name="Uohara A."/>
            <person name="Ohji S."/>
            <person name="Ichikawa N."/>
        </authorList>
    </citation>
    <scope>NUCLEOTIDE SEQUENCE [LARGE SCALE GENOMIC DNA]</scope>
    <source>
        <strain evidence="3 4">NBRC 102076</strain>
    </source>
</reference>
<sequence length="337" mass="37453">MKTLYNGHLPKGLRDFTKPNFGLGARQMDKALINASLEQLDGVKNNTHQARLPALRDFAAFIKEHTDVKRLNKVEKVHVELYGGYLRERFESDAAFTASSAKDYLSHINVCLAQARGDDKLKVSAAKDLQFPPKSGIATVDHSILQEQHDAIVSQASQEVVVVATLQRQLGLRFREAALLDCKKALLEYQETGKVTVSRGTKGGQDRNFTIYSEAQVAALELGQALQAQTGHDNATPEAEKLKAFQTRAWREVKTIDETYRSHGERKFFACDYYTRKAGVAPPVVAGIKHGQAHHHYIAQTLSLSLVDAKALDKAVRLELSERLGHHRVDITNAYLG</sequence>
<dbReference type="OrthoDB" id="5394387at2"/>
<proteinExistence type="predicted"/>
<keyword evidence="1" id="KW-0233">DNA recombination</keyword>
<dbReference type="InterPro" id="IPR011010">
    <property type="entry name" value="DNA_brk_join_enz"/>
</dbReference>
<dbReference type="Gene3D" id="1.10.443.10">
    <property type="entry name" value="Intergrase catalytic core"/>
    <property type="match status" value="1"/>
</dbReference>
<evidence type="ECO:0000313" key="4">
    <source>
        <dbReference type="Proteomes" id="UP000318242"/>
    </source>
</evidence>
<accession>A0A4Y3IME9</accession>
<evidence type="ECO:0000313" key="3">
    <source>
        <dbReference type="EMBL" id="GEA60586.1"/>
    </source>
</evidence>
<dbReference type="GO" id="GO:0003677">
    <property type="term" value="F:DNA binding"/>
    <property type="evidence" value="ECO:0007669"/>
    <property type="project" value="InterPro"/>
</dbReference>
<dbReference type="RefSeq" id="WP_141270997.1">
    <property type="nucleotide sequence ID" value="NZ_BJLH01000007.1"/>
</dbReference>
<keyword evidence="4" id="KW-1185">Reference proteome</keyword>
<evidence type="ECO:0000256" key="1">
    <source>
        <dbReference type="ARBA" id="ARBA00023172"/>
    </source>
</evidence>
<protein>
    <recommendedName>
        <fullName evidence="2">Integrase catalytic domain-containing protein</fullName>
    </recommendedName>
</protein>
<dbReference type="Proteomes" id="UP000318242">
    <property type="component" value="Unassembled WGS sequence"/>
</dbReference>
<feature type="domain" description="Integrase catalytic" evidence="2">
    <location>
        <begin position="142"/>
        <end position="232"/>
    </location>
</feature>
<dbReference type="AlphaFoldDB" id="A0A4Y3IME9"/>
<dbReference type="GO" id="GO:0015074">
    <property type="term" value="P:DNA integration"/>
    <property type="evidence" value="ECO:0007669"/>
    <property type="project" value="InterPro"/>
</dbReference>
<dbReference type="InterPro" id="IPR013762">
    <property type="entry name" value="Integrase-like_cat_sf"/>
</dbReference>